<evidence type="ECO:0000313" key="2">
    <source>
        <dbReference type="Proteomes" id="UP000085678"/>
    </source>
</evidence>
<dbReference type="PANTHER" id="PTHR44499:SF1">
    <property type="entry name" value="JOUBERIN"/>
    <property type="match status" value="1"/>
</dbReference>
<gene>
    <name evidence="3" type="primary">LOC106167565</name>
</gene>
<dbReference type="InterPro" id="IPR052803">
    <property type="entry name" value="Cilium-Associated_Jouberin"/>
</dbReference>
<dbReference type="PANTHER" id="PTHR44499">
    <property type="entry name" value="JOUBERIN"/>
    <property type="match status" value="1"/>
</dbReference>
<keyword evidence="2" id="KW-1185">Reference proteome</keyword>
<organism evidence="2 3">
    <name type="scientific">Lingula anatina</name>
    <name type="common">Brachiopod</name>
    <name type="synonym">Lingula unguis</name>
    <dbReference type="NCBI Taxonomy" id="7574"/>
    <lineage>
        <taxon>Eukaryota</taxon>
        <taxon>Metazoa</taxon>
        <taxon>Spiralia</taxon>
        <taxon>Lophotrochozoa</taxon>
        <taxon>Brachiopoda</taxon>
        <taxon>Linguliformea</taxon>
        <taxon>Lingulata</taxon>
        <taxon>Lingulida</taxon>
        <taxon>Linguloidea</taxon>
        <taxon>Lingulidae</taxon>
        <taxon>Lingula</taxon>
    </lineage>
</organism>
<sequence length="421" mass="47415">MEVDYPPPQICMDQSSKGNGKSTPDTDHSYSSVLVDDSHVDESYNDYSIKPNSQNNVHLQGKLEMDAGDNLCQGNIDSETGLYTEATIVIRKPTEDGRIKTQEERLGTTEKCAAKGNALSQNWGQIHIVKENDEHSTPQNLRDPHPHSVDHMDTSDNLIKVENLSNSAIGVPTVPQLESEHCYGKNSRDYNQEIKTNQNVEGSDDTDMEIDVEIGVEEVEVNTLENVDEGSGMEVEEENQVLIEPEEVEVSTKAEGGKSNTPESTLQTLKALATPFQHSETKSSDVDSRILALVIHSLENESLADHFLYSFMTVRVHLVNGITGKPMQCQNGEMVLPRMTKPWDFKVNRTKTAVWEELCLFKESYSYVMEEKHQAVFLFEVTNSKGKGRKWLQLYWPQKKTLTKQGEIEVKHCFINFHNGP</sequence>
<dbReference type="GO" id="GO:0044458">
    <property type="term" value="P:motile cilium assembly"/>
    <property type="evidence" value="ECO:0007669"/>
    <property type="project" value="TreeGrafter"/>
</dbReference>
<dbReference type="Proteomes" id="UP000085678">
    <property type="component" value="Unplaced"/>
</dbReference>
<proteinExistence type="predicted"/>
<evidence type="ECO:0000313" key="3">
    <source>
        <dbReference type="RefSeq" id="XP_013401820.1"/>
    </source>
</evidence>
<accession>A0A1S3IUD5</accession>
<dbReference type="RefSeq" id="XP_013401820.1">
    <property type="nucleotide sequence ID" value="XM_013546366.1"/>
</dbReference>
<reference evidence="3" key="1">
    <citation type="submission" date="2025-08" db="UniProtKB">
        <authorList>
            <consortium name="RefSeq"/>
        </authorList>
    </citation>
    <scope>IDENTIFICATION</scope>
    <source>
        <tissue evidence="3">Gonads</tissue>
    </source>
</reference>
<feature type="compositionally biased region" description="Polar residues" evidence="1">
    <location>
        <begin position="12"/>
        <end position="23"/>
    </location>
</feature>
<dbReference type="AlphaFoldDB" id="A0A1S3IUD5"/>
<dbReference type="GeneID" id="106167565"/>
<evidence type="ECO:0000256" key="1">
    <source>
        <dbReference type="SAM" id="MobiDB-lite"/>
    </source>
</evidence>
<dbReference type="GO" id="GO:0036064">
    <property type="term" value="C:ciliary basal body"/>
    <property type="evidence" value="ECO:0007669"/>
    <property type="project" value="TreeGrafter"/>
</dbReference>
<name>A0A1S3IUD5_LINAN</name>
<dbReference type="OrthoDB" id="2096344at2759"/>
<protein>
    <submittedName>
        <fullName evidence="3">Uncharacterized protein LOC106167565 isoform X3</fullName>
    </submittedName>
</protein>
<feature type="region of interest" description="Disordered" evidence="1">
    <location>
        <begin position="1"/>
        <end position="31"/>
    </location>
</feature>